<name>A0AA46P7K9_9GAMM</name>
<accession>A0AA46P7K9</accession>
<reference evidence="1" key="1">
    <citation type="journal article" date="2022" name="J Glob Antimicrob Resist">
        <title>Comparative analysis of IMP-4- and OXA-58-containing plasmids of three carbapenemase-producing Acinetobacter ursingii strains in the Netherlands.</title>
        <authorList>
            <person name="Hendrickx A.P.A."/>
            <person name="Schade R.P."/>
            <person name="Landman F."/>
            <person name="Bosch T."/>
            <person name="Schouls L.M."/>
            <person name="van Dijk K."/>
        </authorList>
    </citation>
    <scope>NUCLEOTIDE SEQUENCE</scope>
    <source>
        <strain evidence="1">RIVM_C010559</strain>
    </source>
</reference>
<dbReference type="RefSeq" id="WP_151732190.1">
    <property type="nucleotide sequence ID" value="NZ_BKHN01000005.1"/>
</dbReference>
<evidence type="ECO:0000313" key="2">
    <source>
        <dbReference type="Proteomes" id="UP001164064"/>
    </source>
</evidence>
<dbReference type="EMBL" id="CP089051">
    <property type="protein sequence ID" value="UYF72770.1"/>
    <property type="molecule type" value="Genomic_DNA"/>
</dbReference>
<organism evidence="1 2">
    <name type="scientific">Acinetobacter ursingii</name>
    <dbReference type="NCBI Taxonomy" id="108980"/>
    <lineage>
        <taxon>Bacteria</taxon>
        <taxon>Pseudomonadati</taxon>
        <taxon>Pseudomonadota</taxon>
        <taxon>Gammaproteobacteria</taxon>
        <taxon>Moraxellales</taxon>
        <taxon>Moraxellaceae</taxon>
        <taxon>Acinetobacter</taxon>
    </lineage>
</organism>
<proteinExistence type="predicted"/>
<dbReference type="Proteomes" id="UP001164064">
    <property type="component" value="Chromosome"/>
</dbReference>
<dbReference type="AlphaFoldDB" id="A0AA46P7K9"/>
<gene>
    <name evidence="1" type="ORF">LSO60_05780</name>
</gene>
<evidence type="ECO:0000313" key="1">
    <source>
        <dbReference type="EMBL" id="UYF72770.1"/>
    </source>
</evidence>
<sequence>MKTLQDYQTELLEQENAQIKKDGYDEKWLLDFSDLDTNELMSMWLKDNPMPEITDLDSFEQAMSKAMWALRSDEAATVFSGEDYPINVESCRNSIEQAIINRVSSKTMLQAALDYVENRTQNL</sequence>
<protein>
    <submittedName>
        <fullName evidence="1">Uncharacterized protein</fullName>
    </submittedName>
</protein>